<evidence type="ECO:0000256" key="1">
    <source>
        <dbReference type="SAM" id="Coils"/>
    </source>
</evidence>
<evidence type="ECO:0000313" key="4">
    <source>
        <dbReference type="Proteomes" id="UP000039865"/>
    </source>
</evidence>
<keyword evidence="4" id="KW-1185">Reference proteome</keyword>
<keyword evidence="1" id="KW-0175">Coiled coil</keyword>
<proteinExistence type="predicted"/>
<accession>A0A078A5M2</accession>
<dbReference type="AlphaFoldDB" id="A0A078A5M2"/>
<feature type="compositionally biased region" description="Basic residues" evidence="2">
    <location>
        <begin position="450"/>
        <end position="478"/>
    </location>
</feature>
<evidence type="ECO:0000256" key="2">
    <source>
        <dbReference type="SAM" id="MobiDB-lite"/>
    </source>
</evidence>
<feature type="compositionally biased region" description="Basic and acidic residues" evidence="2">
    <location>
        <begin position="494"/>
        <end position="512"/>
    </location>
</feature>
<gene>
    <name evidence="3" type="primary">Contig10825.g11573</name>
    <name evidence="3" type="ORF">STYLEM_6441</name>
</gene>
<evidence type="ECO:0000313" key="3">
    <source>
        <dbReference type="EMBL" id="CDW77479.1"/>
    </source>
</evidence>
<organism evidence="3 4">
    <name type="scientific">Stylonychia lemnae</name>
    <name type="common">Ciliate</name>
    <dbReference type="NCBI Taxonomy" id="5949"/>
    <lineage>
        <taxon>Eukaryota</taxon>
        <taxon>Sar</taxon>
        <taxon>Alveolata</taxon>
        <taxon>Ciliophora</taxon>
        <taxon>Intramacronucleata</taxon>
        <taxon>Spirotrichea</taxon>
        <taxon>Stichotrichia</taxon>
        <taxon>Sporadotrichida</taxon>
        <taxon>Oxytrichidae</taxon>
        <taxon>Stylonychinae</taxon>
        <taxon>Stylonychia</taxon>
    </lineage>
</organism>
<feature type="coiled-coil region" evidence="1">
    <location>
        <begin position="319"/>
        <end position="350"/>
    </location>
</feature>
<sequence length="548" mass="65302">MTEVSSPIKQETFNQIYGQFDLRSPIYKPLHFTQSVKDSVQFKLNENPEIQYHDLRYIPPKHYKVDHFSTFKQRQFPQYPSNKVVHEDYQRIMKEYQVIEDQEDEKRAKFKINGVKKVSPHKRREVESAKPDSLKLSPDEIPYNLLQKIDKMVQQKLKEITPEVLQTFAQKNYQSTIEVHNMTPIKKQSEKKQVSNGTETEMKQYETVLEGQDQELKKQLDEFEQWCLKKQIEEKLRKTFIKETLRNLEFHKQKQLEETSEERKLKKEKLAEWHQQKEFNILMKKGWDKRVKEMNELDKMEKQAKGKQAFMDWLQGHCERLKQQKMQQLQDEYQKQIKQQKQLIAQSKRREMAKAAFQQWVQRKRSESKQIKRQSSYDVRGRQGQFNTIQMQRPPSYSRQQLVNIMIKPDRLQNQQRVNNFMIGSNDQGDHILMGSPTKQAYKYDDFKSPKGRKSSGNKKKKVKAKKKFSVNRNHMKQQSHQYGAQSNNQQKGYIDRISEEKSSEASYKQKKEDYDISSIVRHNQSQPAENTVESMISGMEAGGDRVC</sequence>
<name>A0A078A5M2_STYLE</name>
<protein>
    <submittedName>
        <fullName evidence="3">Uncharacterized protein</fullName>
    </submittedName>
</protein>
<feature type="region of interest" description="Disordered" evidence="2">
    <location>
        <begin position="442"/>
        <end position="512"/>
    </location>
</feature>
<dbReference type="InParanoid" id="A0A078A5M2"/>
<reference evidence="3 4" key="1">
    <citation type="submission" date="2014-06" db="EMBL/GenBank/DDBJ databases">
        <authorList>
            <person name="Swart Estienne"/>
        </authorList>
    </citation>
    <scope>NUCLEOTIDE SEQUENCE [LARGE SCALE GENOMIC DNA]</scope>
    <source>
        <strain evidence="3 4">130c</strain>
    </source>
</reference>
<dbReference type="Proteomes" id="UP000039865">
    <property type="component" value="Unassembled WGS sequence"/>
</dbReference>
<feature type="compositionally biased region" description="Polar residues" evidence="2">
    <location>
        <begin position="479"/>
        <end position="492"/>
    </location>
</feature>
<dbReference type="EMBL" id="CCKQ01006192">
    <property type="protein sequence ID" value="CDW77479.1"/>
    <property type="molecule type" value="Genomic_DNA"/>
</dbReference>